<feature type="region of interest" description="Disordered" evidence="1">
    <location>
        <begin position="1"/>
        <end position="24"/>
    </location>
</feature>
<name>A0A165XSN3_9AGAM</name>
<protein>
    <submittedName>
        <fullName evidence="2">Uncharacterized protein</fullName>
    </submittedName>
</protein>
<sequence length="63" mass="6380">MGDTVSQQAVYDGPTEVPEKKVGGVSEGALEVGNDGDGVFRVVNEGLLFERAACIVVASGVVG</sequence>
<evidence type="ECO:0000256" key="1">
    <source>
        <dbReference type="SAM" id="MobiDB-lite"/>
    </source>
</evidence>
<accession>A0A165XSN3</accession>
<organism evidence="2">
    <name type="scientific">Athelia psychrophila</name>
    <dbReference type="NCBI Taxonomy" id="1759441"/>
    <lineage>
        <taxon>Eukaryota</taxon>
        <taxon>Fungi</taxon>
        <taxon>Dikarya</taxon>
        <taxon>Basidiomycota</taxon>
        <taxon>Agaricomycotina</taxon>
        <taxon>Agaricomycetes</taxon>
        <taxon>Agaricomycetidae</taxon>
        <taxon>Atheliales</taxon>
        <taxon>Atheliaceae</taxon>
        <taxon>Athelia</taxon>
    </lineage>
</organism>
<evidence type="ECO:0000313" key="2">
    <source>
        <dbReference type="EMBL" id="KZP08858.1"/>
    </source>
</evidence>
<dbReference type="EMBL" id="KV417712">
    <property type="protein sequence ID" value="KZP08858.1"/>
    <property type="molecule type" value="Genomic_DNA"/>
</dbReference>
<gene>
    <name evidence="2" type="ORF">FIBSPDRAFT_874112</name>
</gene>
<reference evidence="2" key="1">
    <citation type="journal article" date="2016" name="Mol. Biol. Evol.">
        <title>Comparative Genomics of Early-Diverging Mushroom-Forming Fungi Provides Insights into the Origins of Lignocellulose Decay Capabilities.</title>
        <authorList>
            <person name="Nagy L.G."/>
            <person name="Riley R."/>
            <person name="Tritt A."/>
            <person name="Adam C."/>
            <person name="Daum C."/>
            <person name="Floudas D."/>
            <person name="Sun H."/>
            <person name="Yadav J.S."/>
            <person name="Pangilinan J."/>
            <person name="Larsson K.H."/>
            <person name="Matsuura K."/>
            <person name="Barry K."/>
            <person name="Labutti K."/>
            <person name="Kuo R."/>
            <person name="Ohm R.A."/>
            <person name="Bhattacharya S.S."/>
            <person name="Shirouzu T."/>
            <person name="Yoshinaga Y."/>
            <person name="Martin F.M."/>
            <person name="Grigoriev I.V."/>
            <person name="Hibbett D.S."/>
        </authorList>
    </citation>
    <scope>NUCLEOTIDE SEQUENCE [LARGE SCALE GENOMIC DNA]</scope>
    <source>
        <strain evidence="2">CBS 109695</strain>
    </source>
</reference>
<proteinExistence type="predicted"/>
<dbReference type="AlphaFoldDB" id="A0A165XSN3"/>